<evidence type="ECO:0000313" key="2">
    <source>
        <dbReference type="Proteomes" id="UP000325218"/>
    </source>
</evidence>
<name>A0A5D0CND4_9BACL</name>
<organism evidence="1 2">
    <name type="scientific">Paenibacillus faecis</name>
    <dbReference type="NCBI Taxonomy" id="862114"/>
    <lineage>
        <taxon>Bacteria</taxon>
        <taxon>Bacillati</taxon>
        <taxon>Bacillota</taxon>
        <taxon>Bacilli</taxon>
        <taxon>Bacillales</taxon>
        <taxon>Paenibacillaceae</taxon>
        <taxon>Paenibacillus</taxon>
    </lineage>
</organism>
<reference evidence="1 2" key="1">
    <citation type="submission" date="2019-08" db="EMBL/GenBank/DDBJ databases">
        <title>Genome sequencing of Paenibacillus faecis DSM 23593(T).</title>
        <authorList>
            <person name="Kook J.-K."/>
            <person name="Park S.-N."/>
            <person name="Lim Y.K."/>
        </authorList>
    </citation>
    <scope>NUCLEOTIDE SEQUENCE [LARGE SCALE GENOMIC DNA]</scope>
    <source>
        <strain evidence="1 2">DSM 23593</strain>
    </source>
</reference>
<protein>
    <submittedName>
        <fullName evidence="1">Uncharacterized protein</fullName>
    </submittedName>
</protein>
<sequence>MNSGNEDQTIKGEKKIEVKRFGNPQLFSIEYSLLDNPIDDSGYLKESWGNFALIVDGKNICEHEVENETYKYVWYLDNIVGWFSSNLIYVLGYDPYPLPVKGDSVQELILNSERHVPEEDDEEYYWYHAKSSWTMRHNWFSSRGGSYLPNIYFRRVEREIEIVWDNSIYRDSQVIFSQADGSVRLPLGEFKKVIFGFLNDFYPNLLDKIPQSRTADRQSIERMWRKFKLL</sequence>
<dbReference type="OrthoDB" id="1684578at2"/>
<proteinExistence type="predicted"/>
<comment type="caution">
    <text evidence="1">The sequence shown here is derived from an EMBL/GenBank/DDBJ whole genome shotgun (WGS) entry which is preliminary data.</text>
</comment>
<gene>
    <name evidence="1" type="ORF">FRY98_23525</name>
</gene>
<dbReference type="EMBL" id="VSDO01000005">
    <property type="protein sequence ID" value="TYA10755.1"/>
    <property type="molecule type" value="Genomic_DNA"/>
</dbReference>
<accession>A0A5D0CND4</accession>
<dbReference type="AlphaFoldDB" id="A0A5D0CND4"/>
<evidence type="ECO:0000313" key="1">
    <source>
        <dbReference type="EMBL" id="TYA10755.1"/>
    </source>
</evidence>
<keyword evidence="2" id="KW-1185">Reference proteome</keyword>
<dbReference type="Proteomes" id="UP000325218">
    <property type="component" value="Unassembled WGS sequence"/>
</dbReference>
<dbReference type="RefSeq" id="WP_148456717.1">
    <property type="nucleotide sequence ID" value="NZ_VSDO01000005.1"/>
</dbReference>